<sequence>MSLVNHCKTDDDCPPSWNKNAIFCSTPVLNLHNNYYRRSDSEMVVYDSSQEINVDVNKPETLSHSKYHPVCVSYRPIGYKCEKRLDCLANKNVDLPYIQCVNGTCTDLGKTTGDYMKNVRGNHKKNIKYWYIGLGIGIVVVVLLIGCYSLMVVSKKRKIIKKKMERKIMEENKKNIYEDADKTYEDNYGNGNNHKSDWDKSVVVESETNHNLKVQPDKEFKNISNKEGNKKKNKRSLLYYLTLGLLGRFSSEDSNSELSQYSENIDQDATLGRNKTNEIKVDQTDIVNEIDLADSLKIRNISSYETLNNEKSKNHKELKSKNTKPILKQKSSIDHEKTLNYGLNRKISKATLGTLTTMRTLTSKISQNQSEKSTVVSTLVDGDNKKNKTINESSYTDSTLIRQSISSSVIRNHGVNDNENERSIFTDINQNNYDLLNNLSSSYQEENEIPYSDTSFEKNMNDAMNKRYSDRITYQNELNRSLMHFTSSDAINLRNNETFIKNNDQKSQTLPFKNKGKKVYNSSKQNPNNSNQIIENQNQDMNIDVFSTPNSTPEISTIEMNNSNISINRDDTYDYYSNTYKMNNHTTFPNLKTLPINEIIESAFGESSNSSETSSDDYRTNEINNYNNVTSNYSDANINNGIVQNTGKNNEKYCINNRSYLNSIPTPPCSSPHEFSQPKKDTSSKAKPFTIQQSNKSIGNGSIKVTSNPKQVINENVNNNYIYPYQYVSSQSKSHIQNQPRFYNTDSMNMNMQMINNRNYISSSPIINNNNNNTYSSNNQFTNLIINQNNKDGPNLGNDRTTNIQNQRVIIENEILNQYKRQQIKENQNKILRQFINEVVVPNTTNTPIYPVKNARSSNRNEINYPKFK</sequence>
<dbReference type="Proteomes" id="UP000193920">
    <property type="component" value="Unassembled WGS sequence"/>
</dbReference>
<evidence type="ECO:0000313" key="4">
    <source>
        <dbReference type="Proteomes" id="UP000193920"/>
    </source>
</evidence>
<feature type="region of interest" description="Disordered" evidence="1">
    <location>
        <begin position="503"/>
        <end position="532"/>
    </location>
</feature>
<evidence type="ECO:0000256" key="1">
    <source>
        <dbReference type="SAM" id="MobiDB-lite"/>
    </source>
</evidence>
<comment type="caution">
    <text evidence="3">The sequence shown here is derived from an EMBL/GenBank/DDBJ whole genome shotgun (WGS) entry which is preliminary data.</text>
</comment>
<name>A0A1Y1ZC85_9FUNG</name>
<dbReference type="EMBL" id="MCOG01000427">
    <property type="protein sequence ID" value="ORY07892.1"/>
    <property type="molecule type" value="Genomic_DNA"/>
</dbReference>
<feature type="region of interest" description="Disordered" evidence="1">
    <location>
        <begin position="666"/>
        <end position="686"/>
    </location>
</feature>
<organism evidence="3 4">
    <name type="scientific">Neocallimastix californiae</name>
    <dbReference type="NCBI Taxonomy" id="1754190"/>
    <lineage>
        <taxon>Eukaryota</taxon>
        <taxon>Fungi</taxon>
        <taxon>Fungi incertae sedis</taxon>
        <taxon>Chytridiomycota</taxon>
        <taxon>Chytridiomycota incertae sedis</taxon>
        <taxon>Neocallimastigomycetes</taxon>
        <taxon>Neocallimastigales</taxon>
        <taxon>Neocallimastigaceae</taxon>
        <taxon>Neocallimastix</taxon>
    </lineage>
</organism>
<keyword evidence="2" id="KW-0472">Membrane</keyword>
<accession>A0A1Y1ZC85</accession>
<reference evidence="3 4" key="1">
    <citation type="submission" date="2016-08" db="EMBL/GenBank/DDBJ databases">
        <title>A Parts List for Fungal Cellulosomes Revealed by Comparative Genomics.</title>
        <authorList>
            <consortium name="DOE Joint Genome Institute"/>
            <person name="Haitjema C.H."/>
            <person name="Gilmore S.P."/>
            <person name="Henske J.K."/>
            <person name="Solomon K.V."/>
            <person name="De Groot R."/>
            <person name="Kuo A."/>
            <person name="Mondo S.J."/>
            <person name="Salamov A.A."/>
            <person name="Labutti K."/>
            <person name="Zhao Z."/>
            <person name="Chiniquy J."/>
            <person name="Barry K."/>
            <person name="Brewer H.M."/>
            <person name="Purvine S.O."/>
            <person name="Wright A.T."/>
            <person name="Boxma B."/>
            <person name="Van Alen T."/>
            <person name="Hackstein J.H."/>
            <person name="Baker S.E."/>
            <person name="Grigoriev I.V."/>
            <person name="O'Malley M.A."/>
        </authorList>
    </citation>
    <scope>NUCLEOTIDE SEQUENCE [LARGE SCALE GENOMIC DNA]</scope>
    <source>
        <strain evidence="3 4">G1</strain>
    </source>
</reference>
<dbReference type="AlphaFoldDB" id="A0A1Y1ZC85"/>
<feature type="transmembrane region" description="Helical" evidence="2">
    <location>
        <begin position="129"/>
        <end position="153"/>
    </location>
</feature>
<feature type="compositionally biased region" description="Low complexity" evidence="1">
    <location>
        <begin position="521"/>
        <end position="532"/>
    </location>
</feature>
<evidence type="ECO:0000256" key="2">
    <source>
        <dbReference type="SAM" id="Phobius"/>
    </source>
</evidence>
<protein>
    <submittedName>
        <fullName evidence="3">Uncharacterized protein</fullName>
    </submittedName>
</protein>
<evidence type="ECO:0000313" key="3">
    <source>
        <dbReference type="EMBL" id="ORY07892.1"/>
    </source>
</evidence>
<proteinExistence type="predicted"/>
<feature type="region of interest" description="Disordered" evidence="1">
    <location>
        <begin position="310"/>
        <end position="331"/>
    </location>
</feature>
<keyword evidence="2" id="KW-0812">Transmembrane</keyword>
<keyword evidence="2" id="KW-1133">Transmembrane helix</keyword>
<gene>
    <name evidence="3" type="ORF">LY90DRAFT_205898</name>
</gene>
<feature type="compositionally biased region" description="Basic and acidic residues" evidence="1">
    <location>
        <begin position="310"/>
        <end position="320"/>
    </location>
</feature>
<keyword evidence="4" id="KW-1185">Reference proteome</keyword>